<dbReference type="SUPFAM" id="SSF51735">
    <property type="entry name" value="NAD(P)-binding Rossmann-fold domains"/>
    <property type="match status" value="1"/>
</dbReference>
<proteinExistence type="predicted"/>
<dbReference type="EMBL" id="FPHF01000011">
    <property type="protein sequence ID" value="SFV50838.1"/>
    <property type="molecule type" value="Genomic_DNA"/>
</dbReference>
<accession>A0A1W1BBP9</accession>
<dbReference type="GO" id="GO:0000166">
    <property type="term" value="F:nucleotide binding"/>
    <property type="evidence" value="ECO:0007669"/>
    <property type="project" value="InterPro"/>
</dbReference>
<dbReference type="Gene3D" id="3.30.360.10">
    <property type="entry name" value="Dihydrodipicolinate Reductase, domain 2"/>
    <property type="match status" value="1"/>
</dbReference>
<dbReference type="PANTHER" id="PTHR43377:SF1">
    <property type="entry name" value="BILIVERDIN REDUCTASE A"/>
    <property type="match status" value="1"/>
</dbReference>
<dbReference type="Pfam" id="PF02894">
    <property type="entry name" value="GFO_IDH_MocA_C"/>
    <property type="match status" value="1"/>
</dbReference>
<evidence type="ECO:0000259" key="2">
    <source>
        <dbReference type="Pfam" id="PF02894"/>
    </source>
</evidence>
<feature type="domain" description="Gfo/Idh/MocA-like oxidoreductase N-terminal" evidence="1">
    <location>
        <begin position="1"/>
        <end position="90"/>
    </location>
</feature>
<dbReference type="InterPro" id="IPR036291">
    <property type="entry name" value="NAD(P)-bd_dom_sf"/>
</dbReference>
<name>A0A1W1BBP9_9ZZZZ</name>
<sequence>MRVLIIGYGSIGKRHFEILSCIKSVNFIEIVTKQNIQNSITYESLNVVNELNNYDYFIISSETLKHYEHLKYIIQRVSNKIILVEKPLFDKEYSDLETNGNTIYTAYNLRFHPIVSRLKELLQDEKIYYANIICGQYLPTWRPEQDYTKSYSADRKHGGGVLRDLSHELDYSSWLFGKILKVDSINSKVSDLQISSDDIFTAIMTTKDKVVLNISLDYISKIPIRRLIIHTKETTIEANLIDNTLLSYNSTGEKTVLCNTTSLDRNYTYKEMHTAILENKTRTLSSFKDGLEIVSLISSIKFMEI</sequence>
<evidence type="ECO:0000313" key="3">
    <source>
        <dbReference type="EMBL" id="SFV50838.1"/>
    </source>
</evidence>
<dbReference type="AlphaFoldDB" id="A0A1W1BBP9"/>
<gene>
    <name evidence="3" type="ORF">MNB_SM-4-461</name>
</gene>
<organism evidence="3">
    <name type="scientific">hydrothermal vent metagenome</name>
    <dbReference type="NCBI Taxonomy" id="652676"/>
    <lineage>
        <taxon>unclassified sequences</taxon>
        <taxon>metagenomes</taxon>
        <taxon>ecological metagenomes</taxon>
    </lineage>
</organism>
<dbReference type="SUPFAM" id="SSF55347">
    <property type="entry name" value="Glyceraldehyde-3-phosphate dehydrogenase-like, C-terminal domain"/>
    <property type="match status" value="1"/>
</dbReference>
<feature type="domain" description="Gfo/Idh/MocA-like oxidoreductase C-terminal" evidence="2">
    <location>
        <begin position="139"/>
        <end position="239"/>
    </location>
</feature>
<dbReference type="InterPro" id="IPR000683">
    <property type="entry name" value="Gfo/Idh/MocA-like_OxRdtase_N"/>
</dbReference>
<dbReference type="InterPro" id="IPR051450">
    <property type="entry name" value="Gfo/Idh/MocA_Oxidoreductases"/>
</dbReference>
<evidence type="ECO:0000259" key="1">
    <source>
        <dbReference type="Pfam" id="PF01408"/>
    </source>
</evidence>
<dbReference type="PANTHER" id="PTHR43377">
    <property type="entry name" value="BILIVERDIN REDUCTASE A"/>
    <property type="match status" value="1"/>
</dbReference>
<dbReference type="Gene3D" id="3.40.50.720">
    <property type="entry name" value="NAD(P)-binding Rossmann-like Domain"/>
    <property type="match status" value="1"/>
</dbReference>
<protein>
    <submittedName>
        <fullName evidence="3">Legionaminic acid biosynthesis protein PtmF</fullName>
    </submittedName>
</protein>
<reference evidence="3" key="1">
    <citation type="submission" date="2016-10" db="EMBL/GenBank/DDBJ databases">
        <authorList>
            <person name="de Groot N.N."/>
        </authorList>
    </citation>
    <scope>NUCLEOTIDE SEQUENCE</scope>
</reference>
<dbReference type="Pfam" id="PF01408">
    <property type="entry name" value="GFO_IDH_MocA"/>
    <property type="match status" value="1"/>
</dbReference>
<dbReference type="InterPro" id="IPR004104">
    <property type="entry name" value="Gfo/Idh/MocA-like_OxRdtase_C"/>
</dbReference>